<feature type="non-terminal residue" evidence="1">
    <location>
        <position position="334"/>
    </location>
</feature>
<proteinExistence type="predicted"/>
<sequence>MRMGSLDGLGGFRTLAGSGRYGQASLSSSYASGGMLGRLNYPAGVSLHSLASSPLLQPNHGQSLSNSINSFTKLNPNAPPVSQNASLFHGIPTSLELDQLHELPTISRLPQDRVRENSTSAGPYLPNNTVDFPSSTIVSLPFEALRGETQCLESLGDGVQIMNQAYCQWWPDQNQHYSQNSNHIFGNMSSQVSSNGGVASLPQSMDQNNEVVYRGVDVSLIGRSNGGSSALIQHSPDSRTRTREDYLLETTKQQVGFIPQGYGSLDDLMSAMKRVRRFWCRSEKRQGEEEHKAHFVAQVRNSSQKRNLVSACAGVAGQCYLADGSFFSAEARDA</sequence>
<dbReference type="PaxDb" id="4097-A0A1S3XW72"/>
<dbReference type="AlphaFoldDB" id="A0A1S3XW72"/>
<name>A0A1S3XW72_TOBAC</name>
<gene>
    <name evidence="1" type="primary">LOC107769400</name>
</gene>
<dbReference type="OrthoDB" id="60033at2759"/>
<accession>A0A1S3XW72</accession>
<organism evidence="1">
    <name type="scientific">Nicotiana tabacum</name>
    <name type="common">Common tobacco</name>
    <dbReference type="NCBI Taxonomy" id="4097"/>
    <lineage>
        <taxon>Eukaryota</taxon>
        <taxon>Viridiplantae</taxon>
        <taxon>Streptophyta</taxon>
        <taxon>Embryophyta</taxon>
        <taxon>Tracheophyta</taxon>
        <taxon>Spermatophyta</taxon>
        <taxon>Magnoliopsida</taxon>
        <taxon>eudicotyledons</taxon>
        <taxon>Gunneridae</taxon>
        <taxon>Pentapetalae</taxon>
        <taxon>asterids</taxon>
        <taxon>lamiids</taxon>
        <taxon>Solanales</taxon>
        <taxon>Solanaceae</taxon>
        <taxon>Nicotianoideae</taxon>
        <taxon>Nicotianeae</taxon>
        <taxon>Nicotiana</taxon>
    </lineage>
</organism>
<reference evidence="1" key="1">
    <citation type="submission" date="2025-08" db="UniProtKB">
        <authorList>
            <consortium name="RefSeq"/>
        </authorList>
    </citation>
    <scope>IDENTIFICATION</scope>
</reference>
<dbReference type="KEGG" id="nta:107769400"/>
<dbReference type="STRING" id="4097.A0A1S3XW72"/>
<protein>
    <submittedName>
        <fullName evidence="1">Two-component response regulator ARR12-like</fullName>
    </submittedName>
</protein>
<dbReference type="RefSeq" id="XP_016444125.1">
    <property type="nucleotide sequence ID" value="XM_016588639.1"/>
</dbReference>
<evidence type="ECO:0000313" key="1">
    <source>
        <dbReference type="RefSeq" id="XP_016444125.1"/>
    </source>
</evidence>
<dbReference type="OMA" id="GQCYLAD"/>